<comment type="similarity">
    <text evidence="1">Belongs to the SMP-30/CGR1 family.</text>
</comment>
<gene>
    <name evidence="5" type="ORF">I7412_10405</name>
</gene>
<feature type="domain" description="SMP-30/Gluconolactonase/LRE-like region" evidence="4">
    <location>
        <begin position="14"/>
        <end position="255"/>
    </location>
</feature>
<dbReference type="EMBL" id="JAEACQ010000162">
    <property type="protein sequence ID" value="MBL7627573.1"/>
    <property type="molecule type" value="Genomic_DNA"/>
</dbReference>
<dbReference type="AlphaFoldDB" id="A0A937R8E5"/>
<feature type="binding site" evidence="3">
    <location>
        <position position="149"/>
    </location>
    <ligand>
        <name>a divalent metal cation</name>
        <dbReference type="ChEBI" id="CHEBI:60240"/>
    </ligand>
</feature>
<dbReference type="InterPro" id="IPR005511">
    <property type="entry name" value="SMP-30"/>
</dbReference>
<dbReference type="RefSeq" id="WP_202998815.1">
    <property type="nucleotide sequence ID" value="NZ_JADWYU010000096.1"/>
</dbReference>
<proteinExistence type="inferred from homology"/>
<dbReference type="GO" id="GO:0004341">
    <property type="term" value="F:gluconolactonase activity"/>
    <property type="evidence" value="ECO:0007669"/>
    <property type="project" value="TreeGrafter"/>
</dbReference>
<sequence>MRTAVTATDEAFGLAESPVWDAARRRLLWVDILAGAVLEGSLDASRVTIIRRHQVDSLVGAVTATGDGTLLVAAREHLVLLAPDGTRADGPRLVPAGQGRRLNDGSTDPAGRFVVGTLSLETPSSREALVRLEPDGRITLLDDDLTLSNGLAWSADGTKMYSVDTLRRTVFVRSYDPAGDAVGPRRVHLRISDGLPDGLAADADEHLWIAVWGAGEVRRYAPDGTLTDRVAVPAPHTSSVAFAGDDLRSLVVTTAYAELTTEQRQTYPASGRLFTTSVDVPGIPVPRWSGLPAER</sequence>
<name>A0A937R8E5_9ACTN</name>
<feature type="binding site" evidence="3">
    <location>
        <position position="16"/>
    </location>
    <ligand>
        <name>a divalent metal cation</name>
        <dbReference type="ChEBI" id="CHEBI:60240"/>
    </ligand>
</feature>
<accession>A0A937R8E5</accession>
<dbReference type="GO" id="GO:0019853">
    <property type="term" value="P:L-ascorbic acid biosynthetic process"/>
    <property type="evidence" value="ECO:0007669"/>
    <property type="project" value="TreeGrafter"/>
</dbReference>
<keyword evidence="6" id="KW-1185">Reference proteome</keyword>
<evidence type="ECO:0000256" key="1">
    <source>
        <dbReference type="ARBA" id="ARBA00008853"/>
    </source>
</evidence>
<dbReference type="GO" id="GO:0005509">
    <property type="term" value="F:calcium ion binding"/>
    <property type="evidence" value="ECO:0007669"/>
    <property type="project" value="TreeGrafter"/>
</dbReference>
<feature type="binding site" evidence="3">
    <location>
        <position position="121"/>
    </location>
    <ligand>
        <name>substrate</name>
    </ligand>
</feature>
<comment type="caution">
    <text evidence="5">The sequence shown here is derived from an EMBL/GenBank/DDBJ whole genome shotgun (WGS) entry which is preliminary data.</text>
</comment>
<evidence type="ECO:0000259" key="4">
    <source>
        <dbReference type="Pfam" id="PF08450"/>
    </source>
</evidence>
<feature type="binding site" evidence="3">
    <location>
        <position position="103"/>
    </location>
    <ligand>
        <name>substrate</name>
    </ligand>
</feature>
<reference evidence="5" key="1">
    <citation type="submission" date="2020-12" db="EMBL/GenBank/DDBJ databases">
        <title>Genomic characterization of non-nitrogen-fixing Frankia strains.</title>
        <authorList>
            <person name="Carlos-Shanley C."/>
            <person name="Guerra T."/>
            <person name="Hahn D."/>
        </authorList>
    </citation>
    <scope>NUCLEOTIDE SEQUENCE</scope>
    <source>
        <strain evidence="5">CN6</strain>
    </source>
</reference>
<dbReference type="SUPFAM" id="SSF63829">
    <property type="entry name" value="Calcium-dependent phosphotriesterase"/>
    <property type="match status" value="1"/>
</dbReference>
<evidence type="ECO:0000256" key="2">
    <source>
        <dbReference type="PIRSR" id="PIRSR605511-1"/>
    </source>
</evidence>
<dbReference type="Pfam" id="PF08450">
    <property type="entry name" value="SGL"/>
    <property type="match status" value="1"/>
</dbReference>
<protein>
    <submittedName>
        <fullName evidence="5">SMP-30/gluconolactonase/LRE family protein</fullName>
    </submittedName>
</protein>
<comment type="cofactor">
    <cofactor evidence="3">
        <name>Zn(2+)</name>
        <dbReference type="ChEBI" id="CHEBI:29105"/>
    </cofactor>
    <text evidence="3">Binds 1 divalent metal cation per subunit.</text>
</comment>
<dbReference type="InterPro" id="IPR013658">
    <property type="entry name" value="SGL"/>
</dbReference>
<dbReference type="Gene3D" id="2.120.10.30">
    <property type="entry name" value="TolB, C-terminal domain"/>
    <property type="match status" value="1"/>
</dbReference>
<organism evidence="5 6">
    <name type="scientific">Frankia nepalensis</name>
    <dbReference type="NCBI Taxonomy" id="1836974"/>
    <lineage>
        <taxon>Bacteria</taxon>
        <taxon>Bacillati</taxon>
        <taxon>Actinomycetota</taxon>
        <taxon>Actinomycetes</taxon>
        <taxon>Frankiales</taxon>
        <taxon>Frankiaceae</taxon>
        <taxon>Frankia</taxon>
    </lineage>
</organism>
<evidence type="ECO:0000313" key="5">
    <source>
        <dbReference type="EMBL" id="MBL7627573.1"/>
    </source>
</evidence>
<evidence type="ECO:0000256" key="3">
    <source>
        <dbReference type="PIRSR" id="PIRSR605511-2"/>
    </source>
</evidence>
<dbReference type="PANTHER" id="PTHR10907">
    <property type="entry name" value="REGUCALCIN"/>
    <property type="match status" value="1"/>
</dbReference>
<feature type="active site" description="Proton donor/acceptor" evidence="2">
    <location>
        <position position="197"/>
    </location>
</feature>
<feature type="binding site" evidence="3">
    <location>
        <position position="197"/>
    </location>
    <ligand>
        <name>a divalent metal cation</name>
        <dbReference type="ChEBI" id="CHEBI:60240"/>
    </ligand>
</feature>
<keyword evidence="3" id="KW-0862">Zinc</keyword>
<evidence type="ECO:0000313" key="6">
    <source>
        <dbReference type="Proteomes" id="UP000604475"/>
    </source>
</evidence>
<feature type="binding site" evidence="3">
    <location>
        <position position="101"/>
    </location>
    <ligand>
        <name>substrate</name>
    </ligand>
</feature>
<dbReference type="PRINTS" id="PR01790">
    <property type="entry name" value="SMP30FAMILY"/>
</dbReference>
<dbReference type="PANTHER" id="PTHR10907:SF47">
    <property type="entry name" value="REGUCALCIN"/>
    <property type="match status" value="1"/>
</dbReference>
<dbReference type="Proteomes" id="UP000604475">
    <property type="component" value="Unassembled WGS sequence"/>
</dbReference>
<dbReference type="InterPro" id="IPR011042">
    <property type="entry name" value="6-blade_b-propeller_TolB-like"/>
</dbReference>
<keyword evidence="3" id="KW-0479">Metal-binding</keyword>